<name>A0AAV4FJ78_9GAST</name>
<protein>
    <submittedName>
        <fullName evidence="1">Uncharacterized protein</fullName>
    </submittedName>
</protein>
<organism evidence="1 2">
    <name type="scientific">Elysia marginata</name>
    <dbReference type="NCBI Taxonomy" id="1093978"/>
    <lineage>
        <taxon>Eukaryota</taxon>
        <taxon>Metazoa</taxon>
        <taxon>Spiralia</taxon>
        <taxon>Lophotrochozoa</taxon>
        <taxon>Mollusca</taxon>
        <taxon>Gastropoda</taxon>
        <taxon>Heterobranchia</taxon>
        <taxon>Euthyneura</taxon>
        <taxon>Panpulmonata</taxon>
        <taxon>Sacoglossa</taxon>
        <taxon>Placobranchoidea</taxon>
        <taxon>Plakobranchidae</taxon>
        <taxon>Elysia</taxon>
    </lineage>
</organism>
<accession>A0AAV4FJ78</accession>
<keyword evidence="2" id="KW-1185">Reference proteome</keyword>
<dbReference type="EMBL" id="BMAT01011479">
    <property type="protein sequence ID" value="GFR73477.1"/>
    <property type="molecule type" value="Genomic_DNA"/>
</dbReference>
<dbReference type="Proteomes" id="UP000762676">
    <property type="component" value="Unassembled WGS sequence"/>
</dbReference>
<evidence type="ECO:0000313" key="1">
    <source>
        <dbReference type="EMBL" id="GFR73477.1"/>
    </source>
</evidence>
<evidence type="ECO:0000313" key="2">
    <source>
        <dbReference type="Proteomes" id="UP000762676"/>
    </source>
</evidence>
<dbReference type="AlphaFoldDB" id="A0AAV4FJ78"/>
<gene>
    <name evidence="1" type="ORF">ElyMa_005731000</name>
</gene>
<reference evidence="1 2" key="1">
    <citation type="journal article" date="2021" name="Elife">
        <title>Chloroplast acquisition without the gene transfer in kleptoplastic sea slugs, Plakobranchus ocellatus.</title>
        <authorList>
            <person name="Maeda T."/>
            <person name="Takahashi S."/>
            <person name="Yoshida T."/>
            <person name="Shimamura S."/>
            <person name="Takaki Y."/>
            <person name="Nagai Y."/>
            <person name="Toyoda A."/>
            <person name="Suzuki Y."/>
            <person name="Arimoto A."/>
            <person name="Ishii H."/>
            <person name="Satoh N."/>
            <person name="Nishiyama T."/>
            <person name="Hasebe M."/>
            <person name="Maruyama T."/>
            <person name="Minagawa J."/>
            <person name="Obokata J."/>
            <person name="Shigenobu S."/>
        </authorList>
    </citation>
    <scope>NUCLEOTIDE SEQUENCE [LARGE SCALE GENOMIC DNA]</scope>
</reference>
<sequence length="163" mass="18432">MFLDYLGFFSCSEVRGYRRQSQVSAEFMTGRCYPCVFDGVHLAHLCSVRATDRRPLKPDPWRADTMLQTGVIQEDLRREETSCGDCDPWARYHRSQLTSQIVSLFIRPAKRRATAVAGRIACPPPSRANSFCVGVLVSVDPQNLRKPQVPKETCLGLPQLLRC</sequence>
<comment type="caution">
    <text evidence="1">The sequence shown here is derived from an EMBL/GenBank/DDBJ whole genome shotgun (WGS) entry which is preliminary data.</text>
</comment>
<proteinExistence type="predicted"/>